<feature type="domain" description="Nucleotide-diphospho-sugar transferase" evidence="2">
    <location>
        <begin position="152"/>
        <end position="351"/>
    </location>
</feature>
<organism evidence="3 4">
    <name type="scientific">Thlaspi arvense</name>
    <name type="common">Field penny-cress</name>
    <dbReference type="NCBI Taxonomy" id="13288"/>
    <lineage>
        <taxon>Eukaryota</taxon>
        <taxon>Viridiplantae</taxon>
        <taxon>Streptophyta</taxon>
        <taxon>Embryophyta</taxon>
        <taxon>Tracheophyta</taxon>
        <taxon>Spermatophyta</taxon>
        <taxon>Magnoliopsida</taxon>
        <taxon>eudicotyledons</taxon>
        <taxon>Gunneridae</taxon>
        <taxon>Pentapetalae</taxon>
        <taxon>rosids</taxon>
        <taxon>malvids</taxon>
        <taxon>Brassicales</taxon>
        <taxon>Brassicaceae</taxon>
        <taxon>Thlaspideae</taxon>
        <taxon>Thlaspi</taxon>
    </lineage>
</organism>
<dbReference type="PANTHER" id="PTHR46038">
    <property type="entry name" value="EXPRESSED PROTEIN-RELATED"/>
    <property type="match status" value="1"/>
</dbReference>
<keyword evidence="1" id="KW-0812">Transmembrane</keyword>
<evidence type="ECO:0000313" key="3">
    <source>
        <dbReference type="EMBL" id="CAH2034663.1"/>
    </source>
</evidence>
<feature type="transmembrane region" description="Helical" evidence="1">
    <location>
        <begin position="43"/>
        <end position="62"/>
    </location>
</feature>
<evidence type="ECO:0000256" key="1">
    <source>
        <dbReference type="SAM" id="Phobius"/>
    </source>
</evidence>
<dbReference type="AlphaFoldDB" id="A0AAU9R6U1"/>
<accession>A0AAU9R6U1</accession>
<reference evidence="3 4" key="1">
    <citation type="submission" date="2022-03" db="EMBL/GenBank/DDBJ databases">
        <authorList>
            <person name="Nunn A."/>
            <person name="Chopra R."/>
            <person name="Nunn A."/>
            <person name="Contreras Garrido A."/>
        </authorList>
    </citation>
    <scope>NUCLEOTIDE SEQUENCE [LARGE SCALE GENOMIC DNA]</scope>
</reference>
<dbReference type="InterPro" id="IPR005069">
    <property type="entry name" value="Nucl-diP-sugar_transferase"/>
</dbReference>
<evidence type="ECO:0000313" key="4">
    <source>
        <dbReference type="Proteomes" id="UP000836841"/>
    </source>
</evidence>
<keyword evidence="4" id="KW-1185">Reference proteome</keyword>
<proteinExistence type="predicted"/>
<evidence type="ECO:0000259" key="2">
    <source>
        <dbReference type="Pfam" id="PF03407"/>
    </source>
</evidence>
<gene>
    <name evidence="3" type="ORF">TAV2_LOCUS1189</name>
</gene>
<sequence>MSITTKMATSFSTAVNRGGGGLKLQPLKQMLPQLQSKWRELKWIACLLVFTFLLSLFFYHIASRIQPRPLPLPQQSSISDFVPPFITAKPKSNNTNNFEAEDRGNLASILREAAMDEKTVIVTMMNKAYAERNSTFDVFLEGFRVGNGTERLLRHVVVVCLDDKAYSRCVEVFPHRCFMLRATGVDFSGERLFMVGDYLEMMWRRTEFLGSLLKLGYNFLLTDVDTVWLRDPFPRFIADADFQIACDSFNGNFSDNRNYANGGFLYVIANSRTIELYNYWYESRLRFPGKNEQDVINKIKYDPYIKKIGLKMRFLDTTHVGNFCQQNWDITKVCVLHGNCCIGQANKVKDLRQVLEDWTSFLSSEDPTIGFRQPMNCRRSLRRRWSHKG</sequence>
<dbReference type="PANTHER" id="PTHR46038:SF13">
    <property type="entry name" value="GLYCOSYLTRANSFERASE"/>
    <property type="match status" value="1"/>
</dbReference>
<dbReference type="EMBL" id="OU466857">
    <property type="protein sequence ID" value="CAH2034663.1"/>
    <property type="molecule type" value="Genomic_DNA"/>
</dbReference>
<keyword evidence="1" id="KW-0472">Membrane</keyword>
<protein>
    <recommendedName>
        <fullName evidence="2">Nucleotide-diphospho-sugar transferase domain-containing protein</fullName>
    </recommendedName>
</protein>
<keyword evidence="1" id="KW-1133">Transmembrane helix</keyword>
<dbReference type="InterPro" id="IPR044821">
    <property type="entry name" value="At1g28695/At4g15970-like"/>
</dbReference>
<dbReference type="Proteomes" id="UP000836841">
    <property type="component" value="Chromosome 1"/>
</dbReference>
<dbReference type="Pfam" id="PF03407">
    <property type="entry name" value="Nucleotid_trans"/>
    <property type="match status" value="1"/>
</dbReference>
<name>A0AAU9R6U1_THLAR</name>